<dbReference type="EMBL" id="DXFX01000082">
    <property type="protein sequence ID" value="HIX08113.1"/>
    <property type="molecule type" value="Genomic_DNA"/>
</dbReference>
<protein>
    <submittedName>
        <fullName evidence="3">Ig-like domain repeat protein</fullName>
    </submittedName>
</protein>
<evidence type="ECO:0000313" key="3">
    <source>
        <dbReference type="EMBL" id="HIX08113.1"/>
    </source>
</evidence>
<reference evidence="3" key="1">
    <citation type="journal article" date="2021" name="PeerJ">
        <title>Extensive microbial diversity within the chicken gut microbiome revealed by metagenomics and culture.</title>
        <authorList>
            <person name="Gilroy R."/>
            <person name="Ravi A."/>
            <person name="Getino M."/>
            <person name="Pursley I."/>
            <person name="Horton D.L."/>
            <person name="Alikhan N.F."/>
            <person name="Baker D."/>
            <person name="Gharbi K."/>
            <person name="Hall N."/>
            <person name="Watson M."/>
            <person name="Adriaenssens E.M."/>
            <person name="Foster-Nyarko E."/>
            <person name="Jarju S."/>
            <person name="Secka A."/>
            <person name="Antonio M."/>
            <person name="Oren A."/>
            <person name="Chaudhuri R.R."/>
            <person name="La Ragione R."/>
            <person name="Hildebrand F."/>
            <person name="Pallen M.J."/>
        </authorList>
    </citation>
    <scope>NUCLEOTIDE SEQUENCE</scope>
    <source>
        <strain evidence="3">811</strain>
    </source>
</reference>
<dbReference type="Proteomes" id="UP000824204">
    <property type="component" value="Unassembled WGS sequence"/>
</dbReference>
<organism evidence="3 4">
    <name type="scientific">Candidatus Borkfalkia faecipullorum</name>
    <dbReference type="NCBI Taxonomy" id="2838510"/>
    <lineage>
        <taxon>Bacteria</taxon>
        <taxon>Bacillati</taxon>
        <taxon>Bacillota</taxon>
        <taxon>Clostridia</taxon>
        <taxon>Christensenellales</taxon>
        <taxon>Christensenellaceae</taxon>
        <taxon>Candidatus Borkfalkia</taxon>
    </lineage>
</organism>
<dbReference type="InterPro" id="IPR022038">
    <property type="entry name" value="Ig-like_bact"/>
</dbReference>
<evidence type="ECO:0000259" key="2">
    <source>
        <dbReference type="Pfam" id="PF12245"/>
    </source>
</evidence>
<name>A0A9D1V8T9_9FIRM</name>
<sequence>MTKFISRKKAILFLACAFFLSIACLVCSFAFRGFAATPKQTSSLFTLQSFDAEYGAENQEEGRSGVRLVSATSAASATFDNYSGVFTLRLGIVGEEGERTFDTLSFEIKDKATGNSFTLSFINDHTDGNVRITVKGSNTYATATGLSFTEGVCGIRFDGRSMQISVLVEDREIPVFDFSSSGDMARVFAAFTYDPFETYSVKMSTLSLKEGKTAQLYLYELSGESLAGETLEDTAGAEVCGTPSLYRGTSGKRYALSLDGLISFDVVDGKAAFDGEAKVLDGNGKEIALDSALAFVPVSPGIYTAQFRAKDSAGNFGGWVSFEFTVTAQDSSVQWNLLFPVYEGTVPQGTEVILPSAEAVSSSATEFTAALAVMLEVKAPDGSSALSQSAAQTSVFTFDQAGTYKVIYSTTDYDGTVYSSETSVTVAAGDKVSREVIAREYLVSESLYLPQATQGSKQLESVAIAPDGSRSDFPKILLDSAGVWTIRYTDGDAVVFEEYIRVRNSVTEMWTTKSGVDLTAGAKTPDYYDFEAYGMEIAASLTSGEAFYNRAVNLDGRSKDDKLLEFLVTPSNEEQLELDRLEIVIRDAYDPSNYITIGFEPNMWGYRQLTTVYVSLSTGQTSSAEFHMSTTLYGKFTGGKISTDPIVYDPTITKPFSLYWDGVENAIYLSPSRTDLNKAMLADLDDPATFGVGNEWQGFTTGEAEIGFVFREINDTAHIIVTEFDGMKYGASSFDDVTAPTLVLSEEGQGAVGLAGANYPVPQAYGIDTVDGRINDVFLKVYYVDGNRKVSVPTTDRFSFVPQSAGRYELIYSVTDAAGNTGSRTLLVDVTDKLDPILLDEDLSEVYPAQMTVGEVLRVREIGASGGSGKLSVVKSVMSEGIAEELSSNSYLLTQKGRYVLRYSVTDYLGNTQNFDFYFDVSDNDGPVFDNVYVPEYVLSGKPFTVPAVTAKDFADGKAMDASVELYIGDKKVQAGESFVPEEGFELRAVATGSNGRTGEKIYSVQTVTPRGDTNYIADHFILGSGVTATPGSNGITFRSEGDGEFSFINPLPMNEFTFAFSSDRESFGGVFGVRFTDSVNADRTVLVQFMQSGERVLYSVNGGTMREMNGSVFATGGFTFGVSGNLLCDVDGTAVAVIDKMENGEAFEGFSDDKAYVTFTFSQAGSGMQIVSRQLCNQVTGSSVTDRIKPMIVFESELIKSADLGDKIVLPGVVAVDVLDSIVTFSVLITAPDGSVVYEGAVEECEGFTIDQFGKYYLTYTAKDSSGNTATSYDFVQALDYEVPQVDVQGEIPATLKKGESFTVAAATVQEGITLKIYLISPDGVRTLVSAGDKITAERTGEYRLMYYAYNADYNSNLVVKSIVVS</sequence>
<dbReference type="PROSITE" id="PS51257">
    <property type="entry name" value="PROKAR_LIPOPROTEIN"/>
    <property type="match status" value="1"/>
</dbReference>
<feature type="domain" description="Ig-like" evidence="2">
    <location>
        <begin position="781"/>
        <end position="823"/>
    </location>
</feature>
<accession>A0A9D1V8T9</accession>
<reference evidence="3" key="2">
    <citation type="submission" date="2021-04" db="EMBL/GenBank/DDBJ databases">
        <authorList>
            <person name="Gilroy R."/>
        </authorList>
    </citation>
    <scope>NUCLEOTIDE SEQUENCE</scope>
    <source>
        <strain evidence="3">811</strain>
    </source>
</reference>
<dbReference type="InterPro" id="IPR013783">
    <property type="entry name" value="Ig-like_fold"/>
</dbReference>
<evidence type="ECO:0000256" key="1">
    <source>
        <dbReference type="SAM" id="SignalP"/>
    </source>
</evidence>
<feature type="chain" id="PRO_5039175952" evidence="1">
    <location>
        <begin position="36"/>
        <end position="1367"/>
    </location>
</feature>
<gene>
    <name evidence="3" type="ORF">H9741_06565</name>
</gene>
<comment type="caution">
    <text evidence="3">The sequence shown here is derived from an EMBL/GenBank/DDBJ whole genome shotgun (WGS) entry which is preliminary data.</text>
</comment>
<keyword evidence="1" id="KW-0732">Signal</keyword>
<dbReference type="Gene3D" id="2.60.40.10">
    <property type="entry name" value="Immunoglobulins"/>
    <property type="match status" value="1"/>
</dbReference>
<proteinExistence type="predicted"/>
<feature type="signal peptide" evidence="1">
    <location>
        <begin position="1"/>
        <end position="35"/>
    </location>
</feature>
<evidence type="ECO:0000313" key="4">
    <source>
        <dbReference type="Proteomes" id="UP000824204"/>
    </source>
</evidence>
<dbReference type="Pfam" id="PF12245">
    <property type="entry name" value="Big_3_2"/>
    <property type="match status" value="1"/>
</dbReference>